<dbReference type="InterPro" id="IPR008937">
    <property type="entry name" value="Ras-like_GEF"/>
</dbReference>
<reference evidence="1 2" key="1">
    <citation type="submission" date="2018-11" db="EMBL/GenBank/DDBJ databases">
        <authorList>
            <consortium name="Pathogen Informatics"/>
        </authorList>
    </citation>
    <scope>NUCLEOTIDE SEQUENCE [LARGE SCALE GENOMIC DNA]</scope>
    <source>
        <strain evidence="1 2">Zambia</strain>
    </source>
</reference>
<keyword evidence="2" id="KW-1185">Reference proteome</keyword>
<accession>A0A183LMQ7</accession>
<dbReference type="PROSITE" id="PS50212">
    <property type="entry name" value="RASGEF_NTER"/>
    <property type="match status" value="1"/>
</dbReference>
<dbReference type="PANTHER" id="PTHR23113">
    <property type="entry name" value="GUANINE NUCLEOTIDE EXCHANGE FACTOR"/>
    <property type="match status" value="1"/>
</dbReference>
<dbReference type="SMART" id="SM00229">
    <property type="entry name" value="RasGEFN"/>
    <property type="match status" value="1"/>
</dbReference>
<dbReference type="InterPro" id="IPR023578">
    <property type="entry name" value="Ras_GEF_dom_sf"/>
</dbReference>
<name>A0A183LMQ7_9TREM</name>
<protein>
    <submittedName>
        <fullName evidence="1">Uncharacterized protein</fullName>
    </submittedName>
</protein>
<dbReference type="CDD" id="cd06224">
    <property type="entry name" value="REM"/>
    <property type="match status" value="1"/>
</dbReference>
<dbReference type="InterPro" id="IPR000651">
    <property type="entry name" value="Ras-like_Gua-exchang_fac_N"/>
</dbReference>
<dbReference type="PANTHER" id="PTHR23113:SF224">
    <property type="entry name" value="RAP GUANINE NUCLEOTIDE EXCHANGE FACTOR 1"/>
    <property type="match status" value="1"/>
</dbReference>
<dbReference type="InterPro" id="IPR001895">
    <property type="entry name" value="RASGEF_cat_dom"/>
</dbReference>
<dbReference type="Gene3D" id="1.20.870.10">
    <property type="entry name" value="Son of sevenless (SoS) protein Chain: S domain 1"/>
    <property type="match status" value="1"/>
</dbReference>
<organism evidence="1 2">
    <name type="scientific">Schistosoma margrebowiei</name>
    <dbReference type="NCBI Taxonomy" id="48269"/>
    <lineage>
        <taxon>Eukaryota</taxon>
        <taxon>Metazoa</taxon>
        <taxon>Spiralia</taxon>
        <taxon>Lophotrochozoa</taxon>
        <taxon>Platyhelminthes</taxon>
        <taxon>Trematoda</taxon>
        <taxon>Digenea</taxon>
        <taxon>Strigeidida</taxon>
        <taxon>Schistosomatoidea</taxon>
        <taxon>Schistosomatidae</taxon>
        <taxon>Schistosoma</taxon>
    </lineage>
</organism>
<dbReference type="Gene3D" id="1.10.840.10">
    <property type="entry name" value="Ras guanine-nucleotide exchange factors catalytic domain"/>
    <property type="match status" value="2"/>
</dbReference>
<dbReference type="Pfam" id="PF00618">
    <property type="entry name" value="RasGEF_N"/>
    <property type="match status" value="1"/>
</dbReference>
<sequence>MASRNAQMKLTEILSDDEFSDKISCNSLTSSSNDIASSLTEETDVSQQLNADSSKFNHHQPKIIITSDETDDEEIRDNHIPTITQEREIYTTLPIVEATNILPILSLLKANDYLVWGDRNSLNDISVHAGCIDALIVYITSYGRMSPSYYLFFETFLFMYRSFMTSDELVNRLITRYHYFSHPPRYLSHLTNLSHETRSKVCTSTVSILVTVVTRLGHDLNDKLLEILQNFEETLSQDEYKSLSRILHITVFRQSQENLQIHSNSINTELINNNMRKSDSFLSNSGRTSSLGDVPSDQSMLNRINETDQCVEYNENVGFITLPKTKSRRSHALENVDRYSVIESTENDYVNPSSAINSLPTKRILLSTSKSSLGLLNFPAKSLAEQLTYLECLNYYKINVFELLDISKLEQGKAPGVAACAHHFTMLSNWATYQILSLTSASDRDKVANRLLDVMERLSRVTPYMQPPYFSKYRRDLEAANPPLIPYLGLMLQNLIVLDQGNPLFLKTLPTQLVDKYQSCHGPIINFWRCWKHFLIIHVFVKQEKMDPEKSRYSIRPDMKILQFLGNFKNSLPESELRLLANRLRRSIS</sequence>
<dbReference type="Proteomes" id="UP000277204">
    <property type="component" value="Unassembled WGS sequence"/>
</dbReference>
<dbReference type="EMBL" id="UZAI01001691">
    <property type="protein sequence ID" value="VDO64443.1"/>
    <property type="molecule type" value="Genomic_DNA"/>
</dbReference>
<dbReference type="GO" id="GO:0005085">
    <property type="term" value="F:guanyl-nucleotide exchange factor activity"/>
    <property type="evidence" value="ECO:0007669"/>
    <property type="project" value="InterPro"/>
</dbReference>
<dbReference type="SMART" id="SM00147">
    <property type="entry name" value="RasGEF"/>
    <property type="match status" value="1"/>
</dbReference>
<proteinExistence type="predicted"/>
<dbReference type="SUPFAM" id="SSF48366">
    <property type="entry name" value="Ras GEF"/>
    <property type="match status" value="1"/>
</dbReference>
<dbReference type="GO" id="GO:0007265">
    <property type="term" value="P:Ras protein signal transduction"/>
    <property type="evidence" value="ECO:0007669"/>
    <property type="project" value="TreeGrafter"/>
</dbReference>
<gene>
    <name evidence="1" type="ORF">SMRZ_LOCUS5082</name>
</gene>
<evidence type="ECO:0000313" key="2">
    <source>
        <dbReference type="Proteomes" id="UP000277204"/>
    </source>
</evidence>
<evidence type="ECO:0000313" key="1">
    <source>
        <dbReference type="EMBL" id="VDO64443.1"/>
    </source>
</evidence>
<dbReference type="InterPro" id="IPR036964">
    <property type="entry name" value="RASGEF_cat_dom_sf"/>
</dbReference>
<dbReference type="AlphaFoldDB" id="A0A183LMQ7"/>
<dbReference type="STRING" id="48269.A0A183LMQ7"/>
<dbReference type="GO" id="GO:0005886">
    <property type="term" value="C:plasma membrane"/>
    <property type="evidence" value="ECO:0007669"/>
    <property type="project" value="TreeGrafter"/>
</dbReference>
<dbReference type="Pfam" id="PF00617">
    <property type="entry name" value="RasGEF"/>
    <property type="match status" value="2"/>
</dbReference>